<dbReference type="OrthoDB" id="5565075at2759"/>
<dbReference type="PANTHER" id="PTHR24250:SF50">
    <property type="entry name" value="PEPTIDASE S1 DOMAIN-CONTAINING PROTEIN"/>
    <property type="match status" value="1"/>
</dbReference>
<dbReference type="EnsemblMetazoa" id="SSS_7440s_mrna">
    <property type="protein sequence ID" value="KAF7488603.1"/>
    <property type="gene ID" value="SSS_7440"/>
</dbReference>
<reference evidence="9" key="3">
    <citation type="submission" date="2022-06" db="UniProtKB">
        <authorList>
            <consortium name="EnsemblMetazoa"/>
        </authorList>
    </citation>
    <scope>IDENTIFICATION</scope>
</reference>
<dbReference type="FunFam" id="2.40.10.10:FF:000036">
    <property type="entry name" value="Trypsin beta"/>
    <property type="match status" value="1"/>
</dbReference>
<gene>
    <name evidence="8" type="ORF">SSS_7440</name>
</gene>
<feature type="signal peptide" evidence="6">
    <location>
        <begin position="1"/>
        <end position="20"/>
    </location>
</feature>
<evidence type="ECO:0000256" key="4">
    <source>
        <dbReference type="ARBA" id="ARBA00023157"/>
    </source>
</evidence>
<evidence type="ECO:0000313" key="9">
    <source>
        <dbReference type="EnsemblMetazoa" id="KAF7488603.1"/>
    </source>
</evidence>
<dbReference type="AlphaFoldDB" id="A0A834R755"/>
<dbReference type="EMBL" id="WVUK01000066">
    <property type="protein sequence ID" value="KAF7488603.1"/>
    <property type="molecule type" value="Genomic_DNA"/>
</dbReference>
<dbReference type="GO" id="GO:0004252">
    <property type="term" value="F:serine-type endopeptidase activity"/>
    <property type="evidence" value="ECO:0007669"/>
    <property type="project" value="InterPro"/>
</dbReference>
<evidence type="ECO:0000256" key="5">
    <source>
        <dbReference type="SAM" id="MobiDB-lite"/>
    </source>
</evidence>
<dbReference type="Gene3D" id="2.40.10.10">
    <property type="entry name" value="Trypsin-like serine proteases"/>
    <property type="match status" value="2"/>
</dbReference>
<evidence type="ECO:0000256" key="3">
    <source>
        <dbReference type="ARBA" id="ARBA00022825"/>
    </source>
</evidence>
<evidence type="ECO:0000256" key="1">
    <source>
        <dbReference type="ARBA" id="ARBA00022670"/>
    </source>
</evidence>
<evidence type="ECO:0000313" key="8">
    <source>
        <dbReference type="EMBL" id="KAF7488603.1"/>
    </source>
</evidence>
<organism evidence="8">
    <name type="scientific">Sarcoptes scabiei</name>
    <name type="common">Itch mite</name>
    <name type="synonym">Acarus scabiei</name>
    <dbReference type="NCBI Taxonomy" id="52283"/>
    <lineage>
        <taxon>Eukaryota</taxon>
        <taxon>Metazoa</taxon>
        <taxon>Ecdysozoa</taxon>
        <taxon>Arthropoda</taxon>
        <taxon>Chelicerata</taxon>
        <taxon>Arachnida</taxon>
        <taxon>Acari</taxon>
        <taxon>Acariformes</taxon>
        <taxon>Sarcoptiformes</taxon>
        <taxon>Astigmata</taxon>
        <taxon>Psoroptidia</taxon>
        <taxon>Sarcoptoidea</taxon>
        <taxon>Sarcoptidae</taxon>
        <taxon>Sarcoptinae</taxon>
        <taxon>Sarcoptes</taxon>
    </lineage>
</organism>
<dbReference type="CDD" id="cd00190">
    <property type="entry name" value="Tryp_SPc"/>
    <property type="match status" value="1"/>
</dbReference>
<dbReference type="InterPro" id="IPR001314">
    <property type="entry name" value="Peptidase_S1A"/>
</dbReference>
<reference evidence="10" key="1">
    <citation type="journal article" date="2020" name="PLoS Negl. Trop. Dis.">
        <title>High-quality nuclear genome for Sarcoptes scabiei-A critical resource for a neglected parasite.</title>
        <authorList>
            <person name="Korhonen P.K."/>
            <person name="Gasser R.B."/>
            <person name="Ma G."/>
            <person name="Wang T."/>
            <person name="Stroehlein A.J."/>
            <person name="Young N.D."/>
            <person name="Ang C.S."/>
            <person name="Fernando D.D."/>
            <person name="Lu H.C."/>
            <person name="Taylor S."/>
            <person name="Reynolds S.L."/>
            <person name="Mofiz E."/>
            <person name="Najaraj S.H."/>
            <person name="Gowda H."/>
            <person name="Madugundu A."/>
            <person name="Renuse S."/>
            <person name="Holt D."/>
            <person name="Pandey A."/>
            <person name="Papenfuss A.T."/>
            <person name="Fischer K."/>
        </authorList>
    </citation>
    <scope>NUCLEOTIDE SEQUENCE [LARGE SCALE GENOMIC DNA]</scope>
</reference>
<feature type="region of interest" description="Disordered" evidence="5">
    <location>
        <begin position="116"/>
        <end position="367"/>
    </location>
</feature>
<dbReference type="Pfam" id="PF00089">
    <property type="entry name" value="Trypsin"/>
    <property type="match status" value="1"/>
</dbReference>
<sequence length="595" mass="66000">MHWFNGFVLISTLLPYQIFSLECGEFTSSADNVLETRIVNGELAVFGEFPWQVTLQRMVRIRLSSNNATGPIAVIKNVTYHDNEEIEDDYHTNILWNELMRNKNFTEEDLLNWPHSFPTMFPTQPPRTSSPSLSTAQTNNSHSTSFPPLPTLPRHNSTLFPPFPTVPSSVTNKTTTKSTTPTKSSTQPSSTSPSTISTTASTYPPLPTFPSNHSFPPVSVHLPTMPPTHSTSITPPKPSNWTWSNPNRPTLPPPIPTVSRLPTWSTPSTSSRIPIIFPFPTLPPRPKPNPIIPHIPTPIPPKPGSRPNPQPPPIPPANKPNPVPHPIPPIPHPHPTSAPSTPKPAPQPPRPAPHPTPQPLPPQQKPSEWQWRWQHFCGGSIINHHWILTAAHCVESMKNTYVPGLVQVTAGSLNWRVPDSQYAQVIAVDKVYVHDGWSQQTGQNDVALLHLAKPISYVKKDKIYINNICLSRETENEYEGVASSSGWGFISKDHRVTPEQLRRVDLLVVDHNTCRNAFSRVIRVTRKQVCAGRPPKGNCMGDSGGPLIQKYGNRAVQIGIVSFSIPCAVPGYPDVFTRVSMYIDWISAITGLTFM</sequence>
<protein>
    <submittedName>
        <fullName evidence="8">Mite allergen Der p 3</fullName>
    </submittedName>
</protein>
<keyword evidence="2" id="KW-0378">Hydrolase</keyword>
<accession>A0A834R755</accession>
<dbReference type="InterPro" id="IPR001254">
    <property type="entry name" value="Trypsin_dom"/>
</dbReference>
<dbReference type="InterPro" id="IPR009003">
    <property type="entry name" value="Peptidase_S1_PA"/>
</dbReference>
<keyword evidence="4" id="KW-1015">Disulfide bond</keyword>
<feature type="compositionally biased region" description="Low complexity" evidence="5">
    <location>
        <begin position="166"/>
        <end position="203"/>
    </location>
</feature>
<name>A0A834R755_SARSC</name>
<dbReference type="FunFam" id="2.40.10.10:FF:000068">
    <property type="entry name" value="transmembrane protease serine 2"/>
    <property type="match status" value="1"/>
</dbReference>
<keyword evidence="1" id="KW-0645">Protease</keyword>
<feature type="compositionally biased region" description="Pro residues" evidence="5">
    <location>
        <begin position="280"/>
        <end position="364"/>
    </location>
</feature>
<evidence type="ECO:0000256" key="6">
    <source>
        <dbReference type="SAM" id="SignalP"/>
    </source>
</evidence>
<keyword evidence="10" id="KW-1185">Reference proteome</keyword>
<feature type="compositionally biased region" description="Polar residues" evidence="5">
    <location>
        <begin position="227"/>
        <end position="244"/>
    </location>
</feature>
<feature type="compositionally biased region" description="Polar residues" evidence="5">
    <location>
        <begin position="126"/>
        <end position="146"/>
    </location>
</feature>
<dbReference type="PANTHER" id="PTHR24250">
    <property type="entry name" value="CHYMOTRYPSIN-RELATED"/>
    <property type="match status" value="1"/>
</dbReference>
<feature type="chain" id="PRO_5038316085" evidence="6">
    <location>
        <begin position="21"/>
        <end position="595"/>
    </location>
</feature>
<reference evidence="8" key="2">
    <citation type="submission" date="2020-01" db="EMBL/GenBank/DDBJ databases">
        <authorList>
            <person name="Korhonen P.K.K."/>
            <person name="Guangxu M.G."/>
            <person name="Wang T.W."/>
            <person name="Stroehlein A.J.S."/>
            <person name="Young N.D."/>
            <person name="Ang C.-S.A."/>
            <person name="Fernando D.W.F."/>
            <person name="Lu H.L."/>
            <person name="Taylor S.T."/>
            <person name="Ehtesham M.E.M."/>
            <person name="Najaraj S.H.N."/>
            <person name="Harsha G.H.G."/>
            <person name="Madugundu A.M."/>
            <person name="Renuse S.R."/>
            <person name="Holt D.H."/>
            <person name="Pandey A.P."/>
            <person name="Papenfuss A.P."/>
            <person name="Gasser R.B.G."/>
            <person name="Fischer K.F."/>
        </authorList>
    </citation>
    <scope>NUCLEOTIDE SEQUENCE</scope>
    <source>
        <strain evidence="8">SSS_KF_BRIS2020</strain>
    </source>
</reference>
<dbReference type="GO" id="GO:0006508">
    <property type="term" value="P:proteolysis"/>
    <property type="evidence" value="ECO:0007669"/>
    <property type="project" value="UniProtKB-KW"/>
</dbReference>
<keyword evidence="6" id="KW-0732">Signal</keyword>
<dbReference type="PRINTS" id="PR00722">
    <property type="entry name" value="CHYMOTRYPSIN"/>
</dbReference>
<evidence type="ECO:0000313" key="10">
    <source>
        <dbReference type="Proteomes" id="UP000070412"/>
    </source>
</evidence>
<dbReference type="SMART" id="SM00020">
    <property type="entry name" value="Tryp_SPc"/>
    <property type="match status" value="1"/>
</dbReference>
<feature type="domain" description="Peptidase S1" evidence="7">
    <location>
        <begin position="369"/>
        <end position="591"/>
    </location>
</feature>
<feature type="compositionally biased region" description="Low complexity" evidence="5">
    <location>
        <begin position="257"/>
        <end position="279"/>
    </location>
</feature>
<evidence type="ECO:0000256" key="2">
    <source>
        <dbReference type="ARBA" id="ARBA00022801"/>
    </source>
</evidence>
<dbReference type="PROSITE" id="PS00134">
    <property type="entry name" value="TRYPSIN_HIS"/>
    <property type="match status" value="1"/>
</dbReference>
<dbReference type="InterPro" id="IPR018114">
    <property type="entry name" value="TRYPSIN_HIS"/>
</dbReference>
<proteinExistence type="predicted"/>
<evidence type="ECO:0000259" key="7">
    <source>
        <dbReference type="PROSITE" id="PS50240"/>
    </source>
</evidence>
<dbReference type="InterPro" id="IPR043504">
    <property type="entry name" value="Peptidase_S1_PA_chymotrypsin"/>
</dbReference>
<dbReference type="PROSITE" id="PS50240">
    <property type="entry name" value="TRYPSIN_DOM"/>
    <property type="match status" value="1"/>
</dbReference>
<keyword evidence="3" id="KW-0720">Serine protease</keyword>
<dbReference type="Proteomes" id="UP000070412">
    <property type="component" value="Unassembled WGS sequence"/>
</dbReference>
<dbReference type="SUPFAM" id="SSF50494">
    <property type="entry name" value="Trypsin-like serine proteases"/>
    <property type="match status" value="2"/>
</dbReference>